<proteinExistence type="predicted"/>
<name>A0A6J6LSV4_9ZZZZ</name>
<sequence length="329" mass="35495">MNLVSFKTPILRVAITAVLAFALLALPIPLPGKTASAASQPASALIWSQGAKIQLQMGYSLASQSNQQPNLSAFDVQVDGVRIAVTSLDYSLNLFLYLVLATPIYRGTTATVTYTAPTSDPTTNNAALQRTTGDDTESFSFTLNTAFGAPTTTTTTIAPSPGGSGLNSSGLPSWDTEPLTDSETDAFTEGIWPSVIPGNIIITNEFGFTVDKKNGIKPRIRMKNYAGKITKMTLSATYKDSSKTKKYKCVYADFGSTKKVKTAKWKWYTPKKACVLPAPLVASIQKGTATLSAKGKWSRQWVTSAKKTRPDKTKIKARTLRYTVKGVPR</sequence>
<organism evidence="2">
    <name type="scientific">freshwater metagenome</name>
    <dbReference type="NCBI Taxonomy" id="449393"/>
    <lineage>
        <taxon>unclassified sequences</taxon>
        <taxon>metagenomes</taxon>
        <taxon>ecological metagenomes</taxon>
    </lineage>
</organism>
<feature type="region of interest" description="Disordered" evidence="1">
    <location>
        <begin position="152"/>
        <end position="179"/>
    </location>
</feature>
<evidence type="ECO:0000313" key="2">
    <source>
        <dbReference type="EMBL" id="CAB4664792.1"/>
    </source>
</evidence>
<gene>
    <name evidence="2" type="ORF">UFOPK2169_01647</name>
</gene>
<accession>A0A6J6LSV4</accession>
<reference evidence="2" key="1">
    <citation type="submission" date="2020-05" db="EMBL/GenBank/DDBJ databases">
        <authorList>
            <person name="Chiriac C."/>
            <person name="Salcher M."/>
            <person name="Ghai R."/>
            <person name="Kavagutti S V."/>
        </authorList>
    </citation>
    <scope>NUCLEOTIDE SEQUENCE</scope>
</reference>
<evidence type="ECO:0000256" key="1">
    <source>
        <dbReference type="SAM" id="MobiDB-lite"/>
    </source>
</evidence>
<dbReference type="AlphaFoldDB" id="A0A6J6LSV4"/>
<feature type="compositionally biased region" description="Low complexity" evidence="1">
    <location>
        <begin position="152"/>
        <end position="173"/>
    </location>
</feature>
<dbReference type="Pfam" id="PF13753">
    <property type="entry name" value="SWM_repeat"/>
    <property type="match status" value="1"/>
</dbReference>
<dbReference type="EMBL" id="CAEZWE010000097">
    <property type="protein sequence ID" value="CAB4664792.1"/>
    <property type="molecule type" value="Genomic_DNA"/>
</dbReference>
<protein>
    <submittedName>
        <fullName evidence="2">Unannotated protein</fullName>
    </submittedName>
</protein>
<dbReference type="InterPro" id="IPR028059">
    <property type="entry name" value="SWM_rpt"/>
</dbReference>